<dbReference type="InterPro" id="IPR036259">
    <property type="entry name" value="MFS_trans_sf"/>
</dbReference>
<keyword evidence="5 6" id="KW-0472">Membrane</keyword>
<dbReference type="AlphaFoldDB" id="A0A0L7LCJ5"/>
<comment type="subcellular location">
    <subcellularLocation>
        <location evidence="1">Membrane</location>
        <topology evidence="1">Multi-pass membrane protein</topology>
    </subcellularLocation>
</comment>
<name>A0A0L7LCJ5_OPEBR</name>
<dbReference type="SUPFAM" id="SSF103473">
    <property type="entry name" value="MFS general substrate transporter"/>
    <property type="match status" value="1"/>
</dbReference>
<evidence type="ECO:0000256" key="1">
    <source>
        <dbReference type="ARBA" id="ARBA00004141"/>
    </source>
</evidence>
<sequence length="334" mass="36439">MYDIGLCEDKSDEEDDCESFFISMLYSVSGVNTLSEDWFQVLSGERGPEKFKLDTGADINVLSIPCALSCIGAVYSCESPKYLLTAGEDEKALEVLKYMFEMNSGQSSDLYQVESTILDEENVISVGKGFWTSIVAQTVPIVNPFIVWIPVIADAFMSSVESGATGLTICEMIRLSRNVTDGDVDKPKDCSMNDTAMTMVFCISLILAALNIVAGFVLNCVGKRRLYIGIQMLSGIAALSISASSMWILSAILLLTLMTDVLNFGFLSSFAVDLFPTCVKAKAVCLMLMLGRGSTILGINVLKQLIEKNCEAAFYTFGVITIYRSTYTHLVCST</sequence>
<evidence type="ECO:0000256" key="4">
    <source>
        <dbReference type="ARBA" id="ARBA00022989"/>
    </source>
</evidence>
<accession>A0A0L7LCJ5</accession>
<dbReference type="Gene3D" id="1.20.1250.20">
    <property type="entry name" value="MFS general substrate transporter like domains"/>
    <property type="match status" value="1"/>
</dbReference>
<keyword evidence="8" id="KW-1185">Reference proteome</keyword>
<evidence type="ECO:0000256" key="6">
    <source>
        <dbReference type="SAM" id="Phobius"/>
    </source>
</evidence>
<dbReference type="PANTHER" id="PTHR23511">
    <property type="entry name" value="SYNAPTIC VESICLE GLYCOPROTEIN 2"/>
    <property type="match status" value="1"/>
</dbReference>
<feature type="transmembrane region" description="Helical" evidence="6">
    <location>
        <begin position="233"/>
        <end position="255"/>
    </location>
</feature>
<dbReference type="EMBL" id="JTDY01001773">
    <property type="protein sequence ID" value="KOB72921.1"/>
    <property type="molecule type" value="Genomic_DNA"/>
</dbReference>
<evidence type="ECO:0000256" key="5">
    <source>
        <dbReference type="ARBA" id="ARBA00023136"/>
    </source>
</evidence>
<reference evidence="7 8" key="1">
    <citation type="journal article" date="2015" name="Genome Biol. Evol.">
        <title>The genome of winter moth (Operophtera brumata) provides a genomic perspective on sexual dimorphism and phenology.</title>
        <authorList>
            <person name="Derks M.F."/>
            <person name="Smit S."/>
            <person name="Salis L."/>
            <person name="Schijlen E."/>
            <person name="Bossers A."/>
            <person name="Mateman C."/>
            <person name="Pijl A.S."/>
            <person name="de Ridder D."/>
            <person name="Groenen M.A."/>
            <person name="Visser M.E."/>
            <person name="Megens H.J."/>
        </authorList>
    </citation>
    <scope>NUCLEOTIDE SEQUENCE [LARGE SCALE GENOMIC DNA]</scope>
    <source>
        <strain evidence="7">WM2013NL</strain>
        <tissue evidence="7">Head and thorax</tissue>
    </source>
</reference>
<dbReference type="STRING" id="104452.A0A0L7LCJ5"/>
<keyword evidence="2" id="KW-0813">Transport</keyword>
<evidence type="ECO:0000256" key="2">
    <source>
        <dbReference type="ARBA" id="ARBA00022448"/>
    </source>
</evidence>
<dbReference type="GO" id="GO:0016020">
    <property type="term" value="C:membrane"/>
    <property type="evidence" value="ECO:0007669"/>
    <property type="project" value="UniProtKB-SubCell"/>
</dbReference>
<organism evidence="7 8">
    <name type="scientific">Operophtera brumata</name>
    <name type="common">Winter moth</name>
    <name type="synonym">Phalaena brumata</name>
    <dbReference type="NCBI Taxonomy" id="104452"/>
    <lineage>
        <taxon>Eukaryota</taxon>
        <taxon>Metazoa</taxon>
        <taxon>Ecdysozoa</taxon>
        <taxon>Arthropoda</taxon>
        <taxon>Hexapoda</taxon>
        <taxon>Insecta</taxon>
        <taxon>Pterygota</taxon>
        <taxon>Neoptera</taxon>
        <taxon>Endopterygota</taxon>
        <taxon>Lepidoptera</taxon>
        <taxon>Glossata</taxon>
        <taxon>Ditrysia</taxon>
        <taxon>Geometroidea</taxon>
        <taxon>Geometridae</taxon>
        <taxon>Larentiinae</taxon>
        <taxon>Operophtera</taxon>
    </lineage>
</organism>
<keyword evidence="4 6" id="KW-1133">Transmembrane helix</keyword>
<proteinExistence type="predicted"/>
<protein>
    <submittedName>
        <fullName evidence="7">Synaptic vesicle protein</fullName>
    </submittedName>
</protein>
<evidence type="ECO:0000313" key="7">
    <source>
        <dbReference type="EMBL" id="KOB72921.1"/>
    </source>
</evidence>
<feature type="transmembrane region" description="Helical" evidence="6">
    <location>
        <begin position="196"/>
        <end position="221"/>
    </location>
</feature>
<evidence type="ECO:0000313" key="8">
    <source>
        <dbReference type="Proteomes" id="UP000037510"/>
    </source>
</evidence>
<comment type="caution">
    <text evidence="7">The sequence shown here is derived from an EMBL/GenBank/DDBJ whole genome shotgun (WGS) entry which is preliminary data.</text>
</comment>
<keyword evidence="3 6" id="KW-0812">Transmembrane</keyword>
<evidence type="ECO:0000256" key="3">
    <source>
        <dbReference type="ARBA" id="ARBA00022692"/>
    </source>
</evidence>
<dbReference type="Proteomes" id="UP000037510">
    <property type="component" value="Unassembled WGS sequence"/>
</dbReference>
<dbReference type="PANTHER" id="PTHR23511:SF35">
    <property type="entry name" value="MAJOR FACILITATOR SUPERFAMILY (MFS) PROFILE DOMAIN-CONTAINING PROTEIN"/>
    <property type="match status" value="1"/>
</dbReference>
<gene>
    <name evidence="7" type="ORF">OBRU01_11533</name>
</gene>